<sequence>MDTHRDAHVAALLSVTGTMLAAGEFPATAAGYRDLLKWARKWGAVRRAGAEGTGSYGASLSRYLWPRASTCLT</sequence>
<dbReference type="Proteomes" id="UP000181942">
    <property type="component" value="Unassembled WGS sequence"/>
</dbReference>
<gene>
    <name evidence="2" type="ORF">SAMN02787118_13642</name>
</gene>
<proteinExistence type="predicted"/>
<name>A0A1I2WBG4_9ACTN</name>
<dbReference type="Pfam" id="PF01548">
    <property type="entry name" value="DEDD_Tnp_IS110"/>
    <property type="match status" value="1"/>
</dbReference>
<feature type="domain" description="Transposase IS110-like N-terminal" evidence="1">
    <location>
        <begin position="1"/>
        <end position="67"/>
    </location>
</feature>
<evidence type="ECO:0000259" key="1">
    <source>
        <dbReference type="Pfam" id="PF01548"/>
    </source>
</evidence>
<dbReference type="AlphaFoldDB" id="A0A1I2WBG4"/>
<accession>A0A1I2WBG4</accession>
<dbReference type="InterPro" id="IPR002525">
    <property type="entry name" value="Transp_IS110-like_N"/>
</dbReference>
<protein>
    <recommendedName>
        <fullName evidence="1">Transposase IS110-like N-terminal domain-containing protein</fullName>
    </recommendedName>
</protein>
<dbReference type="GO" id="GO:0003677">
    <property type="term" value="F:DNA binding"/>
    <property type="evidence" value="ECO:0007669"/>
    <property type="project" value="InterPro"/>
</dbReference>
<evidence type="ECO:0000313" key="2">
    <source>
        <dbReference type="EMBL" id="SFG98740.1"/>
    </source>
</evidence>
<dbReference type="EMBL" id="FONR01000036">
    <property type="protein sequence ID" value="SFG98740.1"/>
    <property type="molecule type" value="Genomic_DNA"/>
</dbReference>
<dbReference type="GO" id="GO:0006313">
    <property type="term" value="P:DNA transposition"/>
    <property type="evidence" value="ECO:0007669"/>
    <property type="project" value="InterPro"/>
</dbReference>
<organism evidence="2 3">
    <name type="scientific">Streptomyces mirabilis</name>
    <dbReference type="NCBI Taxonomy" id="68239"/>
    <lineage>
        <taxon>Bacteria</taxon>
        <taxon>Bacillati</taxon>
        <taxon>Actinomycetota</taxon>
        <taxon>Actinomycetes</taxon>
        <taxon>Kitasatosporales</taxon>
        <taxon>Streptomycetaceae</taxon>
        <taxon>Streptomyces</taxon>
    </lineage>
</organism>
<dbReference type="GO" id="GO:0004803">
    <property type="term" value="F:transposase activity"/>
    <property type="evidence" value="ECO:0007669"/>
    <property type="project" value="InterPro"/>
</dbReference>
<reference evidence="2 3" key="1">
    <citation type="submission" date="2016-10" db="EMBL/GenBank/DDBJ databases">
        <authorList>
            <person name="de Groot N.N."/>
        </authorList>
    </citation>
    <scope>NUCLEOTIDE SEQUENCE [LARGE SCALE GENOMIC DNA]</scope>
    <source>
        <strain evidence="2 3">OK461</strain>
    </source>
</reference>
<evidence type="ECO:0000313" key="3">
    <source>
        <dbReference type="Proteomes" id="UP000181942"/>
    </source>
</evidence>